<evidence type="ECO:0000256" key="4">
    <source>
        <dbReference type="ARBA" id="ARBA00022475"/>
    </source>
</evidence>
<evidence type="ECO:0000256" key="3">
    <source>
        <dbReference type="ARBA" id="ARBA00022448"/>
    </source>
</evidence>
<keyword evidence="11" id="KW-1185">Reference proteome</keyword>
<dbReference type="STRING" id="117157.SAMN04489717_1795"/>
<dbReference type="CDD" id="cd17503">
    <property type="entry name" value="MFS_LmrB_MDR_like"/>
    <property type="match status" value="1"/>
</dbReference>
<feature type="transmembrane region" description="Helical" evidence="8">
    <location>
        <begin position="107"/>
        <end position="125"/>
    </location>
</feature>
<evidence type="ECO:0000313" key="10">
    <source>
        <dbReference type="EMBL" id="SDS15566.1"/>
    </source>
</evidence>
<evidence type="ECO:0000313" key="11">
    <source>
        <dbReference type="Proteomes" id="UP000198983"/>
    </source>
</evidence>
<dbReference type="PANTHER" id="PTHR42718">
    <property type="entry name" value="MAJOR FACILITATOR SUPERFAMILY MULTIDRUG TRANSPORTER MFSC"/>
    <property type="match status" value="1"/>
</dbReference>
<feature type="transmembrane region" description="Helical" evidence="8">
    <location>
        <begin position="256"/>
        <end position="275"/>
    </location>
</feature>
<dbReference type="Pfam" id="PF07690">
    <property type="entry name" value="MFS_1"/>
    <property type="match status" value="1"/>
</dbReference>
<feature type="transmembrane region" description="Helical" evidence="8">
    <location>
        <begin position="333"/>
        <end position="354"/>
    </location>
</feature>
<dbReference type="PRINTS" id="PR01036">
    <property type="entry name" value="TCRTETB"/>
</dbReference>
<feature type="transmembrane region" description="Helical" evidence="8">
    <location>
        <begin position="295"/>
        <end position="312"/>
    </location>
</feature>
<feature type="transmembrane region" description="Helical" evidence="8">
    <location>
        <begin position="394"/>
        <end position="416"/>
    </location>
</feature>
<feature type="domain" description="Major facilitator superfamily (MFS) profile" evidence="9">
    <location>
        <begin position="71"/>
        <end position="583"/>
    </location>
</feature>
<evidence type="ECO:0000256" key="2">
    <source>
        <dbReference type="ARBA" id="ARBA00008537"/>
    </source>
</evidence>
<dbReference type="Gene3D" id="1.20.1250.20">
    <property type="entry name" value="MFS general substrate transporter like domains"/>
    <property type="match status" value="1"/>
</dbReference>
<dbReference type="SUPFAM" id="SSF103473">
    <property type="entry name" value="MFS general substrate transporter"/>
    <property type="match status" value="1"/>
</dbReference>
<name>A0A1H1PWS9_9ACTN</name>
<dbReference type="GO" id="GO:0022857">
    <property type="term" value="F:transmembrane transporter activity"/>
    <property type="evidence" value="ECO:0007669"/>
    <property type="project" value="InterPro"/>
</dbReference>
<feature type="transmembrane region" description="Helical" evidence="8">
    <location>
        <begin position="69"/>
        <end position="95"/>
    </location>
</feature>
<dbReference type="PROSITE" id="PS50850">
    <property type="entry name" value="MFS"/>
    <property type="match status" value="1"/>
</dbReference>
<gene>
    <name evidence="10" type="ORF">SAMN04489717_1795</name>
</gene>
<evidence type="ECO:0000259" key="9">
    <source>
        <dbReference type="PROSITE" id="PS50850"/>
    </source>
</evidence>
<dbReference type="PANTHER" id="PTHR42718:SF42">
    <property type="entry name" value="EXPORT PROTEIN"/>
    <property type="match status" value="1"/>
</dbReference>
<feature type="transmembrane region" description="Helical" evidence="8">
    <location>
        <begin position="225"/>
        <end position="244"/>
    </location>
</feature>
<keyword evidence="5 8" id="KW-0812">Transmembrane</keyword>
<evidence type="ECO:0000256" key="1">
    <source>
        <dbReference type="ARBA" id="ARBA00004651"/>
    </source>
</evidence>
<comment type="similarity">
    <text evidence="2">Belongs to the major facilitator superfamily. EmrB family.</text>
</comment>
<feature type="transmembrane region" description="Helical" evidence="8">
    <location>
        <begin position="561"/>
        <end position="579"/>
    </location>
</feature>
<feature type="transmembrane region" description="Helical" evidence="8">
    <location>
        <begin position="422"/>
        <end position="446"/>
    </location>
</feature>
<protein>
    <submittedName>
        <fullName evidence="10">Drug resistance transporter, EmrB/QacA subfamily</fullName>
    </submittedName>
</protein>
<dbReference type="InterPro" id="IPR020846">
    <property type="entry name" value="MFS_dom"/>
</dbReference>
<keyword evidence="7 8" id="KW-0472">Membrane</keyword>
<feature type="transmembrane region" description="Helical" evidence="8">
    <location>
        <begin position="199"/>
        <end position="219"/>
    </location>
</feature>
<evidence type="ECO:0000256" key="5">
    <source>
        <dbReference type="ARBA" id="ARBA00022692"/>
    </source>
</evidence>
<feature type="transmembrane region" description="Helical" evidence="8">
    <location>
        <begin position="360"/>
        <end position="382"/>
    </location>
</feature>
<proteinExistence type="inferred from homology"/>
<evidence type="ECO:0000256" key="7">
    <source>
        <dbReference type="ARBA" id="ARBA00023136"/>
    </source>
</evidence>
<dbReference type="InterPro" id="IPR011701">
    <property type="entry name" value="MFS"/>
</dbReference>
<keyword evidence="3" id="KW-0813">Transport</keyword>
<evidence type="ECO:0000256" key="8">
    <source>
        <dbReference type="SAM" id="Phobius"/>
    </source>
</evidence>
<dbReference type="AlphaFoldDB" id="A0A1H1PWS9"/>
<reference evidence="10 11" key="1">
    <citation type="submission" date="2016-10" db="EMBL/GenBank/DDBJ databases">
        <authorList>
            <person name="de Groot N.N."/>
        </authorList>
    </citation>
    <scope>NUCLEOTIDE SEQUENCE [LARGE SCALE GENOMIC DNA]</scope>
    <source>
        <strain evidence="10 11">DSM 22024</strain>
    </source>
</reference>
<evidence type="ECO:0000256" key="6">
    <source>
        <dbReference type="ARBA" id="ARBA00022989"/>
    </source>
</evidence>
<comment type="subcellular location">
    <subcellularLocation>
        <location evidence="1">Cell membrane</location>
        <topology evidence="1">Multi-pass membrane protein</topology>
    </subcellularLocation>
</comment>
<dbReference type="GO" id="GO:0005886">
    <property type="term" value="C:plasma membrane"/>
    <property type="evidence" value="ECO:0007669"/>
    <property type="project" value="UniProtKB-SubCell"/>
</dbReference>
<dbReference type="EMBL" id="LT629732">
    <property type="protein sequence ID" value="SDS15566.1"/>
    <property type="molecule type" value="Genomic_DNA"/>
</dbReference>
<feature type="transmembrane region" description="Helical" evidence="8">
    <location>
        <begin position="137"/>
        <end position="163"/>
    </location>
</feature>
<dbReference type="Proteomes" id="UP000198983">
    <property type="component" value="Chromosome I"/>
</dbReference>
<organism evidence="10 11">
    <name type="scientific">Actinopolymorpha singaporensis</name>
    <dbReference type="NCBI Taxonomy" id="117157"/>
    <lineage>
        <taxon>Bacteria</taxon>
        <taxon>Bacillati</taxon>
        <taxon>Actinomycetota</taxon>
        <taxon>Actinomycetes</taxon>
        <taxon>Propionibacteriales</taxon>
        <taxon>Actinopolymorphaceae</taxon>
        <taxon>Actinopolymorpha</taxon>
    </lineage>
</organism>
<keyword evidence="4" id="KW-1003">Cell membrane</keyword>
<keyword evidence="6 8" id="KW-1133">Transmembrane helix</keyword>
<dbReference type="Gene3D" id="1.20.1720.10">
    <property type="entry name" value="Multidrug resistance protein D"/>
    <property type="match status" value="1"/>
</dbReference>
<dbReference type="InterPro" id="IPR036259">
    <property type="entry name" value="MFS_trans_sf"/>
</dbReference>
<dbReference type="FunFam" id="1.20.1720.10:FF:000021">
    <property type="entry name" value="Drug resistance transporter, EmrB/QacA subfamily"/>
    <property type="match status" value="1"/>
</dbReference>
<dbReference type="NCBIfam" id="TIGR00711">
    <property type="entry name" value="efflux_EmrB"/>
    <property type="match status" value="1"/>
</dbReference>
<dbReference type="InterPro" id="IPR004638">
    <property type="entry name" value="EmrB-like"/>
</dbReference>
<sequence>MADPVRPDVNYELAMRAAEPAATAGLRAGNRGDDRMSGSNPRHFAAGGASGGAAGGPGGGASGEVDRPWLALAALCAGFFMIMLDTTIVNIAIPAMINGLNASLSEVIWINSVYLLTYAVPLLLTGRLGDRFGPKRLFLGGLVVFTLASAACGFAGSAATLIAARAVQGLGAAAMTPQTMAFVTRLFPPSRRGAPMGLWGAVAGVATITGPLLGGVLVQTLGWEWIFFVNVPIGVLAITATILLVPDWQPRHSHRFDPIGIALSSVGLLCVVFGLQEGQRYDWGTIAGPVTVPEIIGAGVLLLVAFMVWQRVNRNEPLLPLAVFGHRNFSMSNLANITVGFTMAGMFLPLVIYIQSVLGYSAIMSGLITAPLSFVSGVVAPFAGRMSDRVSGKWIVAGGIATFALGILMLTMLAHFDSTGWALTPAFVVAGLGVGCIFSPLANLATSGLDPRLIGAGSGIFNTSRQVGGVIGSAAIGVLLQARLAVELPAQAAAAAAKLPAAYREQFEHAFARAAAGNGDFSSAARAPLPPGIPAAAADQLRRLGASVFDHAFTAAMRTTLLLPVVVLAAGVVACLAMRPRSYTTGRHRATSDADAPARSR</sequence>
<accession>A0A1H1PWS9</accession>